<dbReference type="Gene3D" id="1.25.40.10">
    <property type="entry name" value="Tetratricopeptide repeat domain"/>
    <property type="match status" value="1"/>
</dbReference>
<dbReference type="Pfam" id="PF07720">
    <property type="entry name" value="TPR_3"/>
    <property type="match status" value="1"/>
</dbReference>
<dbReference type="EMBL" id="PGCP01000005">
    <property type="protein sequence ID" value="PJC94257.1"/>
    <property type="molecule type" value="Genomic_DNA"/>
</dbReference>
<evidence type="ECO:0000256" key="2">
    <source>
        <dbReference type="ARBA" id="ARBA00023186"/>
    </source>
</evidence>
<proteinExistence type="inferred from homology"/>
<gene>
    <name evidence="3" type="ORF">CUC44_06080</name>
</gene>
<dbReference type="NCBIfam" id="TIGR02552">
    <property type="entry name" value="LcrH_SycD"/>
    <property type="match status" value="1"/>
</dbReference>
<accession>A0A2M8HCG2</accession>
<dbReference type="PIRSF" id="PIRSF003165">
    <property type="entry name" value="Chaperone_SicA"/>
    <property type="match status" value="1"/>
</dbReference>
<evidence type="ECO:0000256" key="1">
    <source>
        <dbReference type="ARBA" id="ARBA00010244"/>
    </source>
</evidence>
<reference evidence="3 4" key="1">
    <citation type="submission" date="2017-11" db="EMBL/GenBank/DDBJ databases">
        <title>Draft genome sequence of environmental isolate Aeromonas lusitania sp. nov. MDC 2473.</title>
        <authorList>
            <person name="Colston S.M."/>
            <person name="Navarro A."/>
            <person name="Martinez-Murcia A.J."/>
            <person name="Graf J."/>
        </authorList>
    </citation>
    <scope>NUCLEOTIDE SEQUENCE [LARGE SCALE GENOMIC DNA]</scope>
    <source>
        <strain evidence="3 4">MDC 2473</strain>
    </source>
</reference>
<dbReference type="InterPro" id="IPR011990">
    <property type="entry name" value="TPR-like_helical_dom_sf"/>
</dbReference>
<dbReference type="AlphaFoldDB" id="A0A2M8HCG2"/>
<dbReference type="InterPro" id="IPR011716">
    <property type="entry name" value="TPR-3"/>
</dbReference>
<evidence type="ECO:0000313" key="3">
    <source>
        <dbReference type="EMBL" id="PJC94257.1"/>
    </source>
</evidence>
<comment type="similarity">
    <text evidence="1">Belongs to the LcrH/SycD chaperone family.</text>
</comment>
<protein>
    <submittedName>
        <fullName evidence="3">CesD/SycD/LcrH family type III secretion system chaperone</fullName>
    </submittedName>
</protein>
<dbReference type="PRINTS" id="PR01595">
    <property type="entry name" value="SYCDCHAPRONE"/>
</dbReference>
<dbReference type="OrthoDB" id="8591320at2"/>
<name>A0A2M8HCG2_9GAMM</name>
<dbReference type="Proteomes" id="UP000232060">
    <property type="component" value="Unassembled WGS sequence"/>
</dbReference>
<dbReference type="SUPFAM" id="SSF48452">
    <property type="entry name" value="TPR-like"/>
    <property type="match status" value="1"/>
</dbReference>
<keyword evidence="2" id="KW-0143">Chaperone</keyword>
<keyword evidence="4" id="KW-1185">Reference proteome</keyword>
<dbReference type="InterPro" id="IPR005415">
    <property type="entry name" value="T3SS_Ca_resp_chp_LcrH/SycD"/>
</dbReference>
<evidence type="ECO:0000313" key="4">
    <source>
        <dbReference type="Proteomes" id="UP000232060"/>
    </source>
</evidence>
<comment type="caution">
    <text evidence="3">The sequence shown here is derived from an EMBL/GenBank/DDBJ whole genome shotgun (WGS) entry which is preliminary data.</text>
</comment>
<sequence>MQTDTTLTPEHETELEAFMADGGTLAMLQDISGDTLEQLYALAFGQYQSGKWEDAHKIFQALCMLDHYEPRYFLGLGACRQAMGEFETAIESYSFGAMLDLNDPRFPFHAAECRLQQDDLNGAESGFYSAHLLADADPLQADLAASAKVMLEAIAIRRDQQDEPDQQ</sequence>
<dbReference type="RefSeq" id="WP_100859076.1">
    <property type="nucleotide sequence ID" value="NZ_PGCP01000005.1"/>
</dbReference>
<organism evidence="3 4">
    <name type="scientific">Aeromonas lusitana</name>
    <dbReference type="NCBI Taxonomy" id="931529"/>
    <lineage>
        <taxon>Bacteria</taxon>
        <taxon>Pseudomonadati</taxon>
        <taxon>Pseudomonadota</taxon>
        <taxon>Gammaproteobacteria</taxon>
        <taxon>Aeromonadales</taxon>
        <taxon>Aeromonadaceae</taxon>
        <taxon>Aeromonas</taxon>
    </lineage>
</organism>
<dbReference type="InterPro" id="IPR016379">
    <property type="entry name" value="T3SS_Ca_resp_chp_LcrH/SycD_sub"/>
</dbReference>